<proteinExistence type="predicted"/>
<reference evidence="1" key="1">
    <citation type="submission" date="2020-04" db="EMBL/GenBank/DDBJ databases">
        <title>Hybrid Assembly of Korean Phytophthora infestans isolates.</title>
        <authorList>
            <person name="Prokchorchik M."/>
            <person name="Lee Y."/>
            <person name="Seo J."/>
            <person name="Cho J.-H."/>
            <person name="Park Y.-E."/>
            <person name="Jang D.-C."/>
            <person name="Im J.-S."/>
            <person name="Choi J.-G."/>
            <person name="Park H.-J."/>
            <person name="Lee G.-B."/>
            <person name="Lee Y.-G."/>
            <person name="Hong S.-Y."/>
            <person name="Cho K."/>
            <person name="Sohn K.H."/>
        </authorList>
    </citation>
    <scope>NUCLEOTIDE SEQUENCE</scope>
    <source>
        <strain evidence="1">KR_1_A1</strain>
    </source>
</reference>
<sequence>MYIIVQGNRAFGSVVQATLDMNETTMVTQLDTAFHRMILDGYQHDRELRGIVDAFKKQKALLTSTLAFTIRTAC</sequence>
<keyword evidence="2" id="KW-1185">Reference proteome</keyword>
<accession>A0A833T1Q0</accession>
<dbReference type="EMBL" id="WSZM01000315">
    <property type="protein sequence ID" value="KAF4035444.1"/>
    <property type="molecule type" value="Genomic_DNA"/>
</dbReference>
<evidence type="ECO:0000313" key="1">
    <source>
        <dbReference type="EMBL" id="KAF4035444.1"/>
    </source>
</evidence>
<name>A0A833T1Q0_PHYIN</name>
<dbReference type="Proteomes" id="UP000602510">
    <property type="component" value="Unassembled WGS sequence"/>
</dbReference>
<comment type="caution">
    <text evidence="1">The sequence shown here is derived from an EMBL/GenBank/DDBJ whole genome shotgun (WGS) entry which is preliminary data.</text>
</comment>
<organism evidence="1 2">
    <name type="scientific">Phytophthora infestans</name>
    <name type="common">Potato late blight agent</name>
    <name type="synonym">Botrytis infestans</name>
    <dbReference type="NCBI Taxonomy" id="4787"/>
    <lineage>
        <taxon>Eukaryota</taxon>
        <taxon>Sar</taxon>
        <taxon>Stramenopiles</taxon>
        <taxon>Oomycota</taxon>
        <taxon>Peronosporomycetes</taxon>
        <taxon>Peronosporales</taxon>
        <taxon>Peronosporaceae</taxon>
        <taxon>Phytophthora</taxon>
    </lineage>
</organism>
<evidence type="ECO:0000313" key="2">
    <source>
        <dbReference type="Proteomes" id="UP000602510"/>
    </source>
</evidence>
<protein>
    <submittedName>
        <fullName evidence="1">Integrase zinc binding domain</fullName>
    </submittedName>
</protein>
<gene>
    <name evidence="1" type="ORF">GN244_ATG12543</name>
</gene>
<dbReference type="AlphaFoldDB" id="A0A833T1Q0"/>